<evidence type="ECO:0000256" key="1">
    <source>
        <dbReference type="ARBA" id="ARBA00004141"/>
    </source>
</evidence>
<feature type="transmembrane region" description="Helical" evidence="5">
    <location>
        <begin position="73"/>
        <end position="93"/>
    </location>
</feature>
<reference evidence="6" key="1">
    <citation type="submission" date="2021-01" db="EMBL/GenBank/DDBJ databases">
        <authorList>
            <person name="Corre E."/>
            <person name="Pelletier E."/>
            <person name="Niang G."/>
            <person name="Scheremetjew M."/>
            <person name="Finn R."/>
            <person name="Kale V."/>
            <person name="Holt S."/>
            <person name="Cochrane G."/>
            <person name="Meng A."/>
            <person name="Brown T."/>
            <person name="Cohen L."/>
        </authorList>
    </citation>
    <scope>NUCLEOTIDE SEQUENCE</scope>
    <source>
        <strain evidence="6">PLY182g</strain>
    </source>
</reference>
<dbReference type="GO" id="GO:0016020">
    <property type="term" value="C:membrane"/>
    <property type="evidence" value="ECO:0007669"/>
    <property type="project" value="UniProtKB-SubCell"/>
</dbReference>
<feature type="transmembrane region" description="Helical" evidence="5">
    <location>
        <begin position="12"/>
        <end position="30"/>
    </location>
</feature>
<dbReference type="PANTHER" id="PTHR11040:SF205">
    <property type="entry name" value="ZINC TRANSPORTER ZUPT"/>
    <property type="match status" value="1"/>
</dbReference>
<dbReference type="AlphaFoldDB" id="A0A7S0Q7Z5"/>
<gene>
    <name evidence="6" type="ORF">CPEL01642_LOCUS19575</name>
</gene>
<organism evidence="6">
    <name type="scientific">Coccolithus braarudii</name>
    <dbReference type="NCBI Taxonomy" id="221442"/>
    <lineage>
        <taxon>Eukaryota</taxon>
        <taxon>Haptista</taxon>
        <taxon>Haptophyta</taxon>
        <taxon>Prymnesiophyceae</taxon>
        <taxon>Coccolithales</taxon>
        <taxon>Coccolithaceae</taxon>
        <taxon>Coccolithus</taxon>
    </lineage>
</organism>
<evidence type="ECO:0000256" key="3">
    <source>
        <dbReference type="ARBA" id="ARBA00022989"/>
    </source>
</evidence>
<sequence>MSSLSPGQAAFAMSLCAGLSTGIGALFVCVTTSLNRTLLACTMSFSAGVMIYVSLVEVIAISDEYFLEGHSKAAAYSLATLSFFGGVAVMAVVDKCVHSVFDAVVGKAGAEAGGTLAAVTRPGSHAEEQGLCDPEGARLPEDVHGDEDAAAILAVAGIEERRRLLAMAAVVSAAIVLHNIPEGMATYVASFHSISAGLPLAMAIAIHNIPEGLAVAMPVYHGTGSRVRAVLLGTLSGFAEPFGALLASLVANDHSSKGAFGGMFGLTAGMMTFVCISELLPAAYGEEGVSRGMVVGAFFGGAAVMATSLIAEKYAMPS</sequence>
<dbReference type="PANTHER" id="PTHR11040">
    <property type="entry name" value="ZINC/IRON TRANSPORTER"/>
    <property type="match status" value="1"/>
</dbReference>
<keyword evidence="4 5" id="KW-0472">Membrane</keyword>
<evidence type="ECO:0000313" key="6">
    <source>
        <dbReference type="EMBL" id="CAD8616194.1"/>
    </source>
</evidence>
<evidence type="ECO:0000256" key="5">
    <source>
        <dbReference type="SAM" id="Phobius"/>
    </source>
</evidence>
<comment type="subcellular location">
    <subcellularLocation>
        <location evidence="1">Membrane</location>
        <topology evidence="1">Multi-pass membrane protein</topology>
    </subcellularLocation>
</comment>
<feature type="transmembrane region" description="Helical" evidence="5">
    <location>
        <begin position="37"/>
        <end position="61"/>
    </location>
</feature>
<proteinExistence type="predicted"/>
<feature type="transmembrane region" description="Helical" evidence="5">
    <location>
        <begin position="187"/>
        <end position="206"/>
    </location>
</feature>
<dbReference type="GO" id="GO:0005385">
    <property type="term" value="F:zinc ion transmembrane transporter activity"/>
    <property type="evidence" value="ECO:0007669"/>
    <property type="project" value="TreeGrafter"/>
</dbReference>
<evidence type="ECO:0000256" key="2">
    <source>
        <dbReference type="ARBA" id="ARBA00022692"/>
    </source>
</evidence>
<feature type="transmembrane region" description="Helical" evidence="5">
    <location>
        <begin position="227"/>
        <end position="247"/>
    </location>
</feature>
<keyword evidence="2 5" id="KW-0812">Transmembrane</keyword>
<evidence type="ECO:0008006" key="7">
    <source>
        <dbReference type="Google" id="ProtNLM"/>
    </source>
</evidence>
<protein>
    <recommendedName>
        <fullName evidence="7">Zinc transporter</fullName>
    </recommendedName>
</protein>
<dbReference type="InterPro" id="IPR003689">
    <property type="entry name" value="ZIP"/>
</dbReference>
<feature type="transmembrane region" description="Helical" evidence="5">
    <location>
        <begin position="259"/>
        <end position="280"/>
    </location>
</feature>
<evidence type="ECO:0000256" key="4">
    <source>
        <dbReference type="ARBA" id="ARBA00023136"/>
    </source>
</evidence>
<keyword evidence="3 5" id="KW-1133">Transmembrane helix</keyword>
<accession>A0A7S0Q7Z5</accession>
<feature type="transmembrane region" description="Helical" evidence="5">
    <location>
        <begin position="292"/>
        <end position="311"/>
    </location>
</feature>
<dbReference type="EMBL" id="HBEY01040930">
    <property type="protein sequence ID" value="CAD8616194.1"/>
    <property type="molecule type" value="Transcribed_RNA"/>
</dbReference>
<dbReference type="Pfam" id="PF02535">
    <property type="entry name" value="Zip"/>
    <property type="match status" value="1"/>
</dbReference>
<name>A0A7S0Q7Z5_9EUKA</name>